<dbReference type="WBParaSite" id="nRc.2.0.1.t47773-RA">
    <property type="protein sequence ID" value="nRc.2.0.1.t47773-RA"/>
    <property type="gene ID" value="nRc.2.0.1.g47773"/>
</dbReference>
<feature type="signal peptide" evidence="1">
    <location>
        <begin position="1"/>
        <end position="18"/>
    </location>
</feature>
<evidence type="ECO:0000313" key="2">
    <source>
        <dbReference type="Proteomes" id="UP000887565"/>
    </source>
</evidence>
<name>A0A915LBP7_ROMCU</name>
<keyword evidence="1" id="KW-0732">Signal</keyword>
<evidence type="ECO:0000256" key="1">
    <source>
        <dbReference type="SAM" id="SignalP"/>
    </source>
</evidence>
<protein>
    <submittedName>
        <fullName evidence="3">Uncharacterized protein</fullName>
    </submittedName>
</protein>
<reference evidence="3" key="1">
    <citation type="submission" date="2022-11" db="UniProtKB">
        <authorList>
            <consortium name="WormBaseParasite"/>
        </authorList>
    </citation>
    <scope>IDENTIFICATION</scope>
</reference>
<evidence type="ECO:0000313" key="3">
    <source>
        <dbReference type="WBParaSite" id="nRc.2.0.1.t47773-RA"/>
    </source>
</evidence>
<dbReference type="AlphaFoldDB" id="A0A915LBP7"/>
<accession>A0A915LBP7</accession>
<dbReference type="Proteomes" id="UP000887565">
    <property type="component" value="Unplaced"/>
</dbReference>
<sequence length="150" mass="17098">MAMMILVTPMVITTTAIAKKITTAATINNNLDPHPILATIAAIDPKLLYSLSQAVKWSQLEGCSFLHKCKHGVGNGHWGTKFKWSAKNMQKQPFLGIVYLWVPHWTLSVEMLHVQHAFIRSDNAAQYRWAQICMKKRQQCKDRFALFIDC</sequence>
<organism evidence="2 3">
    <name type="scientific">Romanomermis culicivorax</name>
    <name type="common">Nematode worm</name>
    <dbReference type="NCBI Taxonomy" id="13658"/>
    <lineage>
        <taxon>Eukaryota</taxon>
        <taxon>Metazoa</taxon>
        <taxon>Ecdysozoa</taxon>
        <taxon>Nematoda</taxon>
        <taxon>Enoplea</taxon>
        <taxon>Dorylaimia</taxon>
        <taxon>Mermithida</taxon>
        <taxon>Mermithoidea</taxon>
        <taxon>Mermithidae</taxon>
        <taxon>Romanomermis</taxon>
    </lineage>
</organism>
<feature type="chain" id="PRO_5037594305" evidence="1">
    <location>
        <begin position="19"/>
        <end position="150"/>
    </location>
</feature>
<keyword evidence="2" id="KW-1185">Reference proteome</keyword>
<proteinExistence type="predicted"/>